<protein>
    <submittedName>
        <fullName evidence="2">Uncharacterized protein</fullName>
    </submittedName>
</protein>
<dbReference type="AlphaFoldDB" id="A0A1P8UWH6"/>
<feature type="compositionally biased region" description="Low complexity" evidence="1">
    <location>
        <begin position="55"/>
        <end position="77"/>
    </location>
</feature>
<keyword evidence="3" id="KW-1185">Reference proteome</keyword>
<dbReference type="OrthoDB" id="7877326at2"/>
<reference evidence="2 3" key="1">
    <citation type="submission" date="2016-04" db="EMBL/GenBank/DDBJ databases">
        <title>Deep-sea bacteria in the southern Pacific.</title>
        <authorList>
            <person name="Tang K."/>
        </authorList>
    </citation>
    <scope>NUCLEOTIDE SEQUENCE [LARGE SCALE GENOMIC DNA]</scope>
    <source>
        <strain evidence="2 3">JLT2014</strain>
    </source>
</reference>
<feature type="region of interest" description="Disordered" evidence="1">
    <location>
        <begin position="54"/>
        <end position="112"/>
    </location>
</feature>
<evidence type="ECO:0000313" key="3">
    <source>
        <dbReference type="Proteomes" id="UP000187059"/>
    </source>
</evidence>
<evidence type="ECO:0000256" key="1">
    <source>
        <dbReference type="SAM" id="MobiDB-lite"/>
    </source>
</evidence>
<sequence length="112" mass="10897">MAKRKTSEEQAADEDVRVIMTAAHTYQTGPSTRRTLPAGWKGNVPASLAAEIEKAGAGAKAKPAQDAATGAGAKAGANSDAGKTPVAGGEGKPQDGQAGSAPAAKGDGKAVG</sequence>
<dbReference type="EMBL" id="CP015093">
    <property type="protein sequence ID" value="APZ53741.1"/>
    <property type="molecule type" value="Genomic_DNA"/>
</dbReference>
<dbReference type="STRING" id="1250539.Ga0080574_TMP3407"/>
<dbReference type="KEGG" id="paby:Ga0080574_TMP3407"/>
<proteinExistence type="predicted"/>
<name>A0A1P8UWH6_9RHOB</name>
<evidence type="ECO:0000313" key="2">
    <source>
        <dbReference type="EMBL" id="APZ53741.1"/>
    </source>
</evidence>
<gene>
    <name evidence="2" type="ORF">Ga0080574_TMP3407</name>
</gene>
<accession>A0A1P8UWH6</accession>
<dbReference type="Proteomes" id="UP000187059">
    <property type="component" value="Chromosome"/>
</dbReference>
<organism evidence="2 3">
    <name type="scientific">Salipiger abyssi</name>
    <dbReference type="NCBI Taxonomy" id="1250539"/>
    <lineage>
        <taxon>Bacteria</taxon>
        <taxon>Pseudomonadati</taxon>
        <taxon>Pseudomonadota</taxon>
        <taxon>Alphaproteobacteria</taxon>
        <taxon>Rhodobacterales</taxon>
        <taxon>Roseobacteraceae</taxon>
        <taxon>Salipiger</taxon>
    </lineage>
</organism>
<dbReference type="RefSeq" id="WP_076702611.1">
    <property type="nucleotide sequence ID" value="NZ_CP015093.1"/>
</dbReference>